<keyword evidence="4 12" id="KW-1003">Cell membrane</keyword>
<dbReference type="GO" id="GO:0046872">
    <property type="term" value="F:metal ion binding"/>
    <property type="evidence" value="ECO:0007669"/>
    <property type="project" value="UniProtKB-UniRule"/>
</dbReference>
<evidence type="ECO:0000256" key="2">
    <source>
        <dbReference type="ARBA" id="ARBA00009819"/>
    </source>
</evidence>
<protein>
    <submittedName>
        <fullName evidence="13">Cytochrome ubiquinol oxidase subunit I</fullName>
    </submittedName>
</protein>
<dbReference type="GO" id="GO:0005886">
    <property type="term" value="C:plasma membrane"/>
    <property type="evidence" value="ECO:0007669"/>
    <property type="project" value="UniProtKB-SubCell"/>
</dbReference>
<evidence type="ECO:0000256" key="1">
    <source>
        <dbReference type="ARBA" id="ARBA00004651"/>
    </source>
</evidence>
<dbReference type="GO" id="GO:0070069">
    <property type="term" value="C:cytochrome complex"/>
    <property type="evidence" value="ECO:0007669"/>
    <property type="project" value="UniProtKB-UniRule"/>
</dbReference>
<evidence type="ECO:0000256" key="7">
    <source>
        <dbReference type="ARBA" id="ARBA00022723"/>
    </source>
</evidence>
<feature type="transmembrane region" description="Helical" evidence="12">
    <location>
        <begin position="355"/>
        <end position="378"/>
    </location>
</feature>
<dbReference type="InterPro" id="IPR002585">
    <property type="entry name" value="Cyt-d_ubiquinol_oxidase_su_1"/>
</dbReference>
<evidence type="ECO:0000256" key="11">
    <source>
        <dbReference type="ARBA" id="ARBA00023136"/>
    </source>
</evidence>
<keyword evidence="6 12" id="KW-0812">Transmembrane</keyword>
<evidence type="ECO:0000256" key="4">
    <source>
        <dbReference type="ARBA" id="ARBA00022475"/>
    </source>
</evidence>
<evidence type="ECO:0000256" key="10">
    <source>
        <dbReference type="ARBA" id="ARBA00023004"/>
    </source>
</evidence>
<feature type="transmembrane region" description="Helical" evidence="12">
    <location>
        <begin position="219"/>
        <end position="236"/>
    </location>
</feature>
<feature type="transmembrane region" description="Helical" evidence="12">
    <location>
        <begin position="15"/>
        <end position="37"/>
    </location>
</feature>
<proteinExistence type="inferred from homology"/>
<evidence type="ECO:0000256" key="6">
    <source>
        <dbReference type="ARBA" id="ARBA00022692"/>
    </source>
</evidence>
<dbReference type="Proteomes" id="UP000448943">
    <property type="component" value="Unassembled WGS sequence"/>
</dbReference>
<dbReference type="RefSeq" id="WP_160645786.1">
    <property type="nucleotide sequence ID" value="NZ_SIJB01000019.1"/>
</dbReference>
<evidence type="ECO:0000256" key="5">
    <source>
        <dbReference type="ARBA" id="ARBA00022617"/>
    </source>
</evidence>
<dbReference type="PANTHER" id="PTHR30365">
    <property type="entry name" value="CYTOCHROME D UBIQUINOL OXIDASE"/>
    <property type="match status" value="1"/>
</dbReference>
<keyword evidence="3 12" id="KW-0813">Transport</keyword>
<sequence>MDELILARSLFGTTMGFHIIFATLGVGIPLLSLISEITYQVTKDKHYAVMAQRWTKGFAVLLGVGIPTGTIAGVQLTLLWPGFMEVVGKVIALPFQIEIFAFLLEALFMSIYVYAQDRLSASMRIISLSLVTLGACASAVLITNVHAFEGTPAGFRIVNGEIVDIDPWAAFFNPSFFVTGGHVAVTAFMTGAFTIASIAAFKMLREKGLTNVYHFHRKALMLALITGGFFSLLTALNGHDSAQLLHKYQPEKLAAAEGLFETQAYAPLAIGGYTDRESKEVKWGIEIPWLLSFLANNRFDEVVIGLNDYPEEEWPPLFVHTLFNAMVGIGFLLLGLSIIGFIWHDLMRKKSFPKWMMWLFIATGPLAMCGIEFGWIFACTGRQPWVIYRVMLTEDAVTKTGGIGSLFIMFGIVYLILLISVVLVLYYYFKRHPVSKEI</sequence>
<organism evidence="13 14">
    <name type="scientific">Chengkuizengella marina</name>
    <dbReference type="NCBI Taxonomy" id="2507566"/>
    <lineage>
        <taxon>Bacteria</taxon>
        <taxon>Bacillati</taxon>
        <taxon>Bacillota</taxon>
        <taxon>Bacilli</taxon>
        <taxon>Bacillales</taxon>
        <taxon>Paenibacillaceae</taxon>
        <taxon>Chengkuizengella</taxon>
    </lineage>
</organism>
<feature type="transmembrane region" description="Helical" evidence="12">
    <location>
        <begin position="406"/>
        <end position="429"/>
    </location>
</feature>
<dbReference type="PANTHER" id="PTHR30365:SF14">
    <property type="entry name" value="CYTOCHROME BD MENAQUINOL OXIDASE SUBUNIT I-RELATED"/>
    <property type="match status" value="1"/>
</dbReference>
<keyword evidence="8 12" id="KW-0249">Electron transport</keyword>
<evidence type="ECO:0000256" key="12">
    <source>
        <dbReference type="PIRNR" id="PIRNR006446"/>
    </source>
</evidence>
<keyword evidence="9 12" id="KW-1133">Transmembrane helix</keyword>
<gene>
    <name evidence="13" type="ORF">ERL59_08445</name>
</gene>
<dbReference type="GO" id="GO:0009055">
    <property type="term" value="F:electron transfer activity"/>
    <property type="evidence" value="ECO:0007669"/>
    <property type="project" value="UniProtKB-UniRule"/>
</dbReference>
<evidence type="ECO:0000256" key="3">
    <source>
        <dbReference type="ARBA" id="ARBA00022448"/>
    </source>
</evidence>
<dbReference type="AlphaFoldDB" id="A0A6N9Q2R1"/>
<keyword evidence="5 12" id="KW-0349">Heme</keyword>
<feature type="transmembrane region" description="Helical" evidence="12">
    <location>
        <begin position="95"/>
        <end position="115"/>
    </location>
</feature>
<keyword evidence="11 12" id="KW-0472">Membrane</keyword>
<keyword evidence="14" id="KW-1185">Reference proteome</keyword>
<evidence type="ECO:0000313" key="13">
    <source>
        <dbReference type="EMBL" id="NBI28988.1"/>
    </source>
</evidence>
<feature type="transmembrane region" description="Helical" evidence="12">
    <location>
        <begin position="58"/>
        <end position="83"/>
    </location>
</feature>
<evidence type="ECO:0000256" key="9">
    <source>
        <dbReference type="ARBA" id="ARBA00022989"/>
    </source>
</evidence>
<dbReference type="PIRSF" id="PIRSF006446">
    <property type="entry name" value="Cyt_quinol_oxidase_1"/>
    <property type="match status" value="1"/>
</dbReference>
<keyword evidence="10 12" id="KW-0408">Iron</keyword>
<feature type="transmembrane region" description="Helical" evidence="12">
    <location>
        <begin position="176"/>
        <end position="198"/>
    </location>
</feature>
<reference evidence="13 14" key="1">
    <citation type="submission" date="2019-01" db="EMBL/GenBank/DDBJ databases">
        <title>Chengkuizengella sp. nov., isolated from deep-sea sediment of East Pacific Ocean.</title>
        <authorList>
            <person name="Yang J."/>
            <person name="Lai Q."/>
            <person name="Shao Z."/>
        </authorList>
    </citation>
    <scope>NUCLEOTIDE SEQUENCE [LARGE SCALE GENOMIC DNA]</scope>
    <source>
        <strain evidence="13 14">YPA3-1-1</strain>
    </source>
</reference>
<dbReference type="EMBL" id="SIJB01000019">
    <property type="protein sequence ID" value="NBI28988.1"/>
    <property type="molecule type" value="Genomic_DNA"/>
</dbReference>
<feature type="transmembrane region" description="Helical" evidence="12">
    <location>
        <begin position="127"/>
        <end position="148"/>
    </location>
</feature>
<evidence type="ECO:0000256" key="8">
    <source>
        <dbReference type="ARBA" id="ARBA00022982"/>
    </source>
</evidence>
<name>A0A6N9Q2R1_9BACL</name>
<comment type="subcellular location">
    <subcellularLocation>
        <location evidence="1">Cell membrane</location>
        <topology evidence="1">Multi-pass membrane protein</topology>
    </subcellularLocation>
</comment>
<dbReference type="OrthoDB" id="9807042at2"/>
<accession>A0A6N9Q2R1</accession>
<dbReference type="GO" id="GO:0019646">
    <property type="term" value="P:aerobic electron transport chain"/>
    <property type="evidence" value="ECO:0007669"/>
    <property type="project" value="InterPro"/>
</dbReference>
<feature type="transmembrane region" description="Helical" evidence="12">
    <location>
        <begin position="317"/>
        <end position="343"/>
    </location>
</feature>
<comment type="caution">
    <text evidence="13">The sequence shown here is derived from an EMBL/GenBank/DDBJ whole genome shotgun (WGS) entry which is preliminary data.</text>
</comment>
<dbReference type="GO" id="GO:0020037">
    <property type="term" value="F:heme binding"/>
    <property type="evidence" value="ECO:0007669"/>
    <property type="project" value="TreeGrafter"/>
</dbReference>
<dbReference type="Pfam" id="PF01654">
    <property type="entry name" value="Cyt_bd_oxida_I"/>
    <property type="match status" value="1"/>
</dbReference>
<dbReference type="GO" id="GO:0016682">
    <property type="term" value="F:oxidoreductase activity, acting on diphenols and related substances as donors, oxygen as acceptor"/>
    <property type="evidence" value="ECO:0007669"/>
    <property type="project" value="TreeGrafter"/>
</dbReference>
<comment type="similarity">
    <text evidence="2 12">Belongs to the cytochrome ubiquinol oxidase subunit 1 family.</text>
</comment>
<keyword evidence="7 12" id="KW-0479">Metal-binding</keyword>
<evidence type="ECO:0000313" key="14">
    <source>
        <dbReference type="Proteomes" id="UP000448943"/>
    </source>
</evidence>